<reference evidence="14 15" key="1">
    <citation type="journal article" date="2013" name="PLoS ONE">
        <title>Genomic analysis of Melioribacter roseus, facultatively anaerobic organotrophic bacterium representing a novel deep lineage within Bacteriodetes/Chlorobi group.</title>
        <authorList>
            <person name="Kadnikov V.V."/>
            <person name="Mardanov A.V."/>
            <person name="Podosokorskaya O.A."/>
            <person name="Gavrilov S.N."/>
            <person name="Kublanov I.V."/>
            <person name="Beletsky A.V."/>
            <person name="Bonch-Osmolovskaya E.A."/>
            <person name="Ravin N.V."/>
        </authorList>
    </citation>
    <scope>NUCLEOTIDE SEQUENCE [LARGE SCALE GENOMIC DNA]</scope>
    <source>
        <strain evidence="15">JCM 17771 / P3M-2</strain>
    </source>
</reference>
<protein>
    <recommendedName>
        <fullName evidence="2">histidine kinase</fullName>
        <ecNumber evidence="2">2.7.13.3</ecNumber>
    </recommendedName>
</protein>
<dbReference type="CDD" id="cd00082">
    <property type="entry name" value="HisKA"/>
    <property type="match status" value="1"/>
</dbReference>
<dbReference type="Gene3D" id="2.130.10.10">
    <property type="entry name" value="YVTN repeat-like/Quinoprotein amine dehydrogenase"/>
    <property type="match status" value="3"/>
</dbReference>
<dbReference type="InterPro" id="IPR011123">
    <property type="entry name" value="Y_Y_Y"/>
</dbReference>
<comment type="catalytic activity">
    <reaction evidence="1">
        <text>ATP + protein L-histidine = ADP + protein N-phospho-L-histidine.</text>
        <dbReference type="EC" id="2.7.13.3"/>
    </reaction>
</comment>
<keyword evidence="10" id="KW-0472">Membrane</keyword>
<keyword evidence="5 14" id="KW-0418">Kinase</keyword>
<feature type="modified residue" description="4-aspartylphosphate" evidence="9">
    <location>
        <position position="1177"/>
    </location>
</feature>
<dbReference type="OrthoDB" id="9797097at2"/>
<dbReference type="SMART" id="SM00342">
    <property type="entry name" value="HTH_ARAC"/>
    <property type="match status" value="1"/>
</dbReference>
<proteinExistence type="predicted"/>
<dbReference type="SUPFAM" id="SSF52172">
    <property type="entry name" value="CheY-like"/>
    <property type="match status" value="1"/>
</dbReference>
<dbReference type="SUPFAM" id="SSF63829">
    <property type="entry name" value="Calcium-dependent phosphotriesterase"/>
    <property type="match status" value="4"/>
</dbReference>
<sequence length="1378" mass="157697">MSDFRLKFIFIILLAINIPVNAQYRSLRFEHFTPNEGLSRASVTCIIQDNKGFIWAGTFNGLNRFDGYDFQVYHYVQNDSTSLSHNYISSITQDYKGDLWVGTSDGLNKYVGSRDNFVRFRRDGKNPFSVSDNQIETIFEDSQKRLWIGTRNGGLNLYDEKTNRFKHYYYKENNPGGISSNFVREIFEDNKGRLWIGHWNGSIDIKNANDSLFKPLYLNGKKLTNMPVTAISQSPDGTVWIGTQGDGLLRLTFNDDDSLSVKRYIHNPANGNSISGNVVFSLMIDRNGFVWIGTEDEGLSIYDPANDNFIVYKANPIEPFSLNNNSIYSIYEDRDGNVWLGTYAGGINLVVKGKAYFHHYKNIPGNKYSLGHNIVNCFWEDARGNIWIATGGSGIDIFDRKTNRFSHKKLRKNDGSIDVVLSFYEDSNGNLWIGTWGNGLFKYDTKSEQFTHYTKDNRGLASDNIFQMVEDDNKQLWLCTFWGGLTRLDIETGKVKIYNTDNSGISDNDLRAIIKDHTGKLWIGTDIGLELFDPKTETFKLFRHNNEDSKSITKGFVTFILEARDSSLWIGTTSGLNKYEPETGGFVHFTTQDGLPGDEVMAIVEDKNNNLWISTTKGITRFNPSDGTVKNYDVSDGLQNGEFTARSGYMTSKGEILFGGNNGFNLFEPDKLVDNKSVPPVYITDLKIFNKPVAVGKEDSPLKENLINTKELILSYKHSVISFGFVALNYNSPEKNQYAYMLEGFDKDWNYVGNVRTATYTNLDPGEYILKVKASNNDGVWNEAGAVLNIVIEPPFYKTWWAYLIEFLMLSIIAYFISNYYMSRKRLRNALKKEHIELEKMYELDHLKNQFFTNISHELQSPLTLVLSPLEKIISSEDVGDKIKNNLMVIYRNAKRLQRMANQLKDLNKLDTGDLKLYLSRGDIINFIRESTYSFHDIAIDHKIDFRFSSGVENYIAWFDADKIDKVIYNLLSNAFKFTPDGGVISVSVNIIGSGDFKGNGADENADNYIEIIVEDTGIGIPENKIEHIFERYYHIEDYKGKRYDGMGIGLALVYELIKLYRGCILVESKEGEGAKFTVQIPLDEHYLEENQLVAKFKLSSNNQFLPEPGNGKNNEASLVKYKLHNVPVLLIVEDDDEIREYIKNSFQYAYRVHEAEDGETGYKKALQIIPDIIISDVKMKKLDGITLCNKLKNDKKTSHIPVIILTSYNTQEYHIKSINQGADAYLPKPFNISVLEAYITNLLESRKKMQEKFSKEFIYGDSKIPLTDIDTRFLESLVKIIEDHISDEKFNADMLSKEIGMSRMQLYRKLRGLTDQTVHEFIRNIRLKKATQMLEQKKMTITEIAYAVGFNDLTYFARCFKKQYGKSPSEYMSNKNN</sequence>
<dbReference type="Pfam" id="PF07494">
    <property type="entry name" value="Reg_prop"/>
    <property type="match status" value="9"/>
</dbReference>
<dbReference type="Pfam" id="PF12833">
    <property type="entry name" value="HTH_18"/>
    <property type="match status" value="1"/>
</dbReference>
<dbReference type="EMBL" id="CP003557">
    <property type="protein sequence ID" value="AFN73362.1"/>
    <property type="molecule type" value="Genomic_DNA"/>
</dbReference>
<dbReference type="GO" id="GO:0043565">
    <property type="term" value="F:sequence-specific DNA binding"/>
    <property type="evidence" value="ECO:0007669"/>
    <property type="project" value="InterPro"/>
</dbReference>
<feature type="domain" description="Histidine kinase" evidence="12">
    <location>
        <begin position="854"/>
        <end position="1085"/>
    </location>
</feature>
<dbReference type="Gene3D" id="1.10.287.130">
    <property type="match status" value="1"/>
</dbReference>
<dbReference type="Pfam" id="PF00072">
    <property type="entry name" value="Response_reg"/>
    <property type="match status" value="1"/>
</dbReference>
<name>I6YS34_MELRP</name>
<dbReference type="InterPro" id="IPR003594">
    <property type="entry name" value="HATPase_dom"/>
</dbReference>
<dbReference type="FunFam" id="2.60.40.10:FF:000791">
    <property type="entry name" value="Two-component system sensor histidine kinase/response regulator"/>
    <property type="match status" value="1"/>
</dbReference>
<dbReference type="InterPro" id="IPR003661">
    <property type="entry name" value="HisK_dim/P_dom"/>
</dbReference>
<dbReference type="SUPFAM" id="SSF55874">
    <property type="entry name" value="ATPase domain of HSP90 chaperone/DNA topoisomerase II/histidine kinase"/>
    <property type="match status" value="1"/>
</dbReference>
<dbReference type="SMART" id="SM00387">
    <property type="entry name" value="HATPase_c"/>
    <property type="match status" value="1"/>
</dbReference>
<dbReference type="InterPro" id="IPR011110">
    <property type="entry name" value="Reg_prop"/>
</dbReference>
<dbReference type="InterPro" id="IPR004358">
    <property type="entry name" value="Sig_transdc_His_kin-like_C"/>
</dbReference>
<keyword evidence="3 9" id="KW-0597">Phosphoprotein</keyword>
<dbReference type="InterPro" id="IPR036890">
    <property type="entry name" value="HATPase_C_sf"/>
</dbReference>
<evidence type="ECO:0000256" key="9">
    <source>
        <dbReference type="PROSITE-ProRule" id="PRU00169"/>
    </source>
</evidence>
<evidence type="ECO:0000256" key="2">
    <source>
        <dbReference type="ARBA" id="ARBA00012438"/>
    </source>
</evidence>
<dbReference type="FunFam" id="1.10.10.60:FF:000284">
    <property type="entry name" value="Two-component system sensor histidine kinase/response regulator"/>
    <property type="match status" value="1"/>
</dbReference>
<dbReference type="HOGENOM" id="CLU_000445_28_1_10"/>
<dbReference type="eggNOG" id="COG0745">
    <property type="taxonomic scope" value="Bacteria"/>
</dbReference>
<dbReference type="InterPro" id="IPR013783">
    <property type="entry name" value="Ig-like_fold"/>
</dbReference>
<dbReference type="InterPro" id="IPR001789">
    <property type="entry name" value="Sig_transdc_resp-reg_receiver"/>
</dbReference>
<dbReference type="RefSeq" id="WP_014854799.1">
    <property type="nucleotide sequence ID" value="NC_018178.1"/>
</dbReference>
<dbReference type="SMART" id="SM00388">
    <property type="entry name" value="HisKA"/>
    <property type="match status" value="1"/>
</dbReference>
<accession>I6YS34</accession>
<dbReference type="GO" id="GO:0000155">
    <property type="term" value="F:phosphorelay sensor kinase activity"/>
    <property type="evidence" value="ECO:0007669"/>
    <property type="project" value="InterPro"/>
</dbReference>
<organism evidence="14 15">
    <name type="scientific">Melioribacter roseus (strain DSM 23840 / JCM 17771 / VKM B-2668 / P3M-2)</name>
    <dbReference type="NCBI Taxonomy" id="1191523"/>
    <lineage>
        <taxon>Bacteria</taxon>
        <taxon>Pseudomonadati</taxon>
        <taxon>Ignavibacteriota</taxon>
        <taxon>Ignavibacteria</taxon>
        <taxon>Ignavibacteriales</taxon>
        <taxon>Melioribacteraceae</taxon>
        <taxon>Melioribacter</taxon>
    </lineage>
</organism>
<dbReference type="Gene3D" id="1.10.10.60">
    <property type="entry name" value="Homeodomain-like"/>
    <property type="match status" value="1"/>
</dbReference>
<dbReference type="PROSITE" id="PS50109">
    <property type="entry name" value="HIS_KIN"/>
    <property type="match status" value="1"/>
</dbReference>
<dbReference type="GO" id="GO:0003700">
    <property type="term" value="F:DNA-binding transcription factor activity"/>
    <property type="evidence" value="ECO:0007669"/>
    <property type="project" value="InterPro"/>
</dbReference>
<evidence type="ECO:0000256" key="8">
    <source>
        <dbReference type="ARBA" id="ARBA00023163"/>
    </source>
</evidence>
<dbReference type="eggNOG" id="COG5002">
    <property type="taxonomic scope" value="Bacteria"/>
</dbReference>
<keyword evidence="10" id="KW-0812">Transmembrane</keyword>
<dbReference type="PROSITE" id="PS01124">
    <property type="entry name" value="HTH_ARAC_FAMILY_2"/>
    <property type="match status" value="1"/>
</dbReference>
<evidence type="ECO:0000259" key="11">
    <source>
        <dbReference type="PROSITE" id="PS01124"/>
    </source>
</evidence>
<evidence type="ECO:0000259" key="13">
    <source>
        <dbReference type="PROSITE" id="PS50110"/>
    </source>
</evidence>
<evidence type="ECO:0000256" key="5">
    <source>
        <dbReference type="ARBA" id="ARBA00022777"/>
    </source>
</evidence>
<dbReference type="SUPFAM" id="SSF46689">
    <property type="entry name" value="Homeodomain-like"/>
    <property type="match status" value="1"/>
</dbReference>
<dbReference type="Pfam" id="PF00512">
    <property type="entry name" value="HisKA"/>
    <property type="match status" value="1"/>
</dbReference>
<dbReference type="FunFam" id="3.30.565.10:FF:000006">
    <property type="entry name" value="Sensor histidine kinase WalK"/>
    <property type="match status" value="1"/>
</dbReference>
<dbReference type="InterPro" id="IPR011006">
    <property type="entry name" value="CheY-like_superfamily"/>
</dbReference>
<evidence type="ECO:0000256" key="1">
    <source>
        <dbReference type="ARBA" id="ARBA00000085"/>
    </source>
</evidence>
<dbReference type="PRINTS" id="PR00344">
    <property type="entry name" value="BCTRLSENSOR"/>
</dbReference>
<evidence type="ECO:0000256" key="4">
    <source>
        <dbReference type="ARBA" id="ARBA00022679"/>
    </source>
</evidence>
<dbReference type="Pfam" id="PF07495">
    <property type="entry name" value="Y_Y_Y"/>
    <property type="match status" value="1"/>
</dbReference>
<dbReference type="SMART" id="SM00448">
    <property type="entry name" value="REC"/>
    <property type="match status" value="1"/>
</dbReference>
<keyword evidence="4" id="KW-0808">Transferase</keyword>
<dbReference type="CDD" id="cd17574">
    <property type="entry name" value="REC_OmpR"/>
    <property type="match status" value="1"/>
</dbReference>
<evidence type="ECO:0000313" key="15">
    <source>
        <dbReference type="Proteomes" id="UP000009011"/>
    </source>
</evidence>
<dbReference type="InterPro" id="IPR015943">
    <property type="entry name" value="WD40/YVTN_repeat-like_dom_sf"/>
</dbReference>
<evidence type="ECO:0000256" key="10">
    <source>
        <dbReference type="SAM" id="Phobius"/>
    </source>
</evidence>
<dbReference type="InterPro" id="IPR018062">
    <property type="entry name" value="HTH_AraC-typ_CS"/>
</dbReference>
<dbReference type="PROSITE" id="PS50110">
    <property type="entry name" value="RESPONSE_REGULATORY"/>
    <property type="match status" value="1"/>
</dbReference>
<dbReference type="eggNOG" id="COG3292">
    <property type="taxonomic scope" value="Bacteria"/>
</dbReference>
<dbReference type="InterPro" id="IPR018060">
    <property type="entry name" value="HTH_AraC"/>
</dbReference>
<dbReference type="SUPFAM" id="SSF47384">
    <property type="entry name" value="Homodimeric domain of signal transducing histidine kinase"/>
    <property type="match status" value="1"/>
</dbReference>
<feature type="domain" description="HTH araC/xylS-type" evidence="11">
    <location>
        <begin position="1276"/>
        <end position="1375"/>
    </location>
</feature>
<dbReference type="PANTHER" id="PTHR43547:SF2">
    <property type="entry name" value="HYBRID SIGNAL TRANSDUCTION HISTIDINE KINASE C"/>
    <property type="match status" value="1"/>
</dbReference>
<dbReference type="InterPro" id="IPR009057">
    <property type="entry name" value="Homeodomain-like_sf"/>
</dbReference>
<keyword evidence="7" id="KW-0238">DNA-binding</keyword>
<evidence type="ECO:0000256" key="7">
    <source>
        <dbReference type="ARBA" id="ARBA00023125"/>
    </source>
</evidence>
<dbReference type="STRING" id="1191523.MROS_0118"/>
<keyword evidence="8" id="KW-0804">Transcription</keyword>
<dbReference type="PROSITE" id="PS00041">
    <property type="entry name" value="HTH_ARAC_FAMILY_1"/>
    <property type="match status" value="1"/>
</dbReference>
<dbReference type="InterPro" id="IPR005467">
    <property type="entry name" value="His_kinase_dom"/>
</dbReference>
<keyword evidence="6" id="KW-0805">Transcription regulation</keyword>
<feature type="domain" description="Response regulatory" evidence="13">
    <location>
        <begin position="1129"/>
        <end position="1244"/>
    </location>
</feature>
<feature type="transmembrane region" description="Helical" evidence="10">
    <location>
        <begin position="800"/>
        <end position="822"/>
    </location>
</feature>
<dbReference type="PANTHER" id="PTHR43547">
    <property type="entry name" value="TWO-COMPONENT HISTIDINE KINASE"/>
    <property type="match status" value="1"/>
</dbReference>
<dbReference type="Proteomes" id="UP000009011">
    <property type="component" value="Chromosome"/>
</dbReference>
<dbReference type="KEGG" id="mro:MROS_0118"/>
<keyword evidence="15" id="KW-1185">Reference proteome</keyword>
<evidence type="ECO:0000256" key="6">
    <source>
        <dbReference type="ARBA" id="ARBA00023015"/>
    </source>
</evidence>
<dbReference type="Gene3D" id="3.40.50.2300">
    <property type="match status" value="1"/>
</dbReference>
<evidence type="ECO:0000256" key="3">
    <source>
        <dbReference type="ARBA" id="ARBA00022553"/>
    </source>
</evidence>
<evidence type="ECO:0000259" key="12">
    <source>
        <dbReference type="PROSITE" id="PS50109"/>
    </source>
</evidence>
<dbReference type="EC" id="2.7.13.3" evidence="2"/>
<dbReference type="Gene3D" id="3.30.565.10">
    <property type="entry name" value="Histidine kinase-like ATPase, C-terminal domain"/>
    <property type="match status" value="1"/>
</dbReference>
<dbReference type="Pfam" id="PF02518">
    <property type="entry name" value="HATPase_c"/>
    <property type="match status" value="1"/>
</dbReference>
<dbReference type="PATRIC" id="fig|1191523.3.peg.121"/>
<dbReference type="InterPro" id="IPR036097">
    <property type="entry name" value="HisK_dim/P_sf"/>
</dbReference>
<dbReference type="Gene3D" id="2.60.40.10">
    <property type="entry name" value="Immunoglobulins"/>
    <property type="match status" value="1"/>
</dbReference>
<gene>
    <name evidence="14" type="ordered locus">MROS_0118</name>
</gene>
<evidence type="ECO:0000313" key="14">
    <source>
        <dbReference type="EMBL" id="AFN73362.1"/>
    </source>
</evidence>
<keyword evidence="10" id="KW-1133">Transmembrane helix</keyword>